<feature type="domain" description="F-box associated beta-propeller type 3" evidence="1">
    <location>
        <begin position="38"/>
        <end position="97"/>
    </location>
</feature>
<keyword evidence="3" id="KW-1185">Reference proteome</keyword>
<reference evidence="2 3" key="1">
    <citation type="submission" date="2022-03" db="EMBL/GenBank/DDBJ databases">
        <authorList>
            <person name="Macdonald S."/>
            <person name="Ahmed S."/>
            <person name="Newling K."/>
        </authorList>
    </citation>
    <scope>NUCLEOTIDE SEQUENCE [LARGE SCALE GENOMIC DNA]</scope>
</reference>
<name>A0ABC8M586_ERUVS</name>
<organism evidence="2 3">
    <name type="scientific">Eruca vesicaria subsp. sativa</name>
    <name type="common">Garden rocket</name>
    <name type="synonym">Eruca sativa</name>
    <dbReference type="NCBI Taxonomy" id="29727"/>
    <lineage>
        <taxon>Eukaryota</taxon>
        <taxon>Viridiplantae</taxon>
        <taxon>Streptophyta</taxon>
        <taxon>Embryophyta</taxon>
        <taxon>Tracheophyta</taxon>
        <taxon>Spermatophyta</taxon>
        <taxon>Magnoliopsida</taxon>
        <taxon>eudicotyledons</taxon>
        <taxon>Gunneridae</taxon>
        <taxon>Pentapetalae</taxon>
        <taxon>rosids</taxon>
        <taxon>malvids</taxon>
        <taxon>Brassicales</taxon>
        <taxon>Brassicaceae</taxon>
        <taxon>Brassiceae</taxon>
        <taxon>Eruca</taxon>
    </lineage>
</organism>
<dbReference type="AlphaFoldDB" id="A0ABC8M586"/>
<dbReference type="EMBL" id="CAKOAT010887376">
    <property type="protein sequence ID" value="CAH8390321.1"/>
    <property type="molecule type" value="Genomic_DNA"/>
</dbReference>
<dbReference type="InterPro" id="IPR013187">
    <property type="entry name" value="F-box-assoc_dom_typ3"/>
</dbReference>
<gene>
    <name evidence="2" type="ORF">ERUC_LOCUS42804</name>
</gene>
<accession>A0ABC8M586</accession>
<evidence type="ECO:0000259" key="1">
    <source>
        <dbReference type="Pfam" id="PF08268"/>
    </source>
</evidence>
<sequence>MNVEKNNKPAKRRKIIQHRTQSSMTSSIYYFFARKSIWGTDMGEMIWAPSRWTYPFNVFYYNVKRQSVRRVEVKGIEEKLLMGRDHPKPVFTFTNHVENLMFLQ</sequence>
<proteinExistence type="predicted"/>
<dbReference type="Proteomes" id="UP001642260">
    <property type="component" value="Unassembled WGS sequence"/>
</dbReference>
<protein>
    <recommendedName>
        <fullName evidence="1">F-box associated beta-propeller type 3 domain-containing protein</fullName>
    </recommendedName>
</protein>
<evidence type="ECO:0000313" key="3">
    <source>
        <dbReference type="Proteomes" id="UP001642260"/>
    </source>
</evidence>
<evidence type="ECO:0000313" key="2">
    <source>
        <dbReference type="EMBL" id="CAH8390321.1"/>
    </source>
</evidence>
<dbReference type="Pfam" id="PF08268">
    <property type="entry name" value="FBA_3"/>
    <property type="match status" value="1"/>
</dbReference>
<comment type="caution">
    <text evidence="2">The sequence shown here is derived from an EMBL/GenBank/DDBJ whole genome shotgun (WGS) entry which is preliminary data.</text>
</comment>